<evidence type="ECO:0000259" key="1">
    <source>
        <dbReference type="Pfam" id="PF04321"/>
    </source>
</evidence>
<dbReference type="SUPFAM" id="SSF51735">
    <property type="entry name" value="NAD(P)-binding Rossmann-fold domains"/>
    <property type="match status" value="1"/>
</dbReference>
<sequence length="72" mass="8030">MTNLLITGLKDQCGSKIKALASNYAQYNFIFMEVDTLDIRNHQSEADFIALNNINVIISCPAQTNVDKAETH</sequence>
<comment type="caution">
    <text evidence="2">The sequence shown here is derived from an EMBL/GenBank/DDBJ whole genome shotgun (WGS) entry which is preliminary data.</text>
</comment>
<gene>
    <name evidence="2" type="ORF">GCM10007028_35070</name>
</gene>
<dbReference type="InterPro" id="IPR036291">
    <property type="entry name" value="NAD(P)-bd_dom_sf"/>
</dbReference>
<keyword evidence="3" id="KW-1185">Reference proteome</keyword>
<dbReference type="Gene3D" id="3.40.50.720">
    <property type="entry name" value="NAD(P)-binding Rossmann-like Domain"/>
    <property type="match status" value="1"/>
</dbReference>
<dbReference type="RefSeq" id="WP_189362746.1">
    <property type="nucleotide sequence ID" value="NZ_BMWZ01000012.1"/>
</dbReference>
<organism evidence="2 3">
    <name type="scientific">Algibacter mikhailovii</name>
    <dbReference type="NCBI Taxonomy" id="425498"/>
    <lineage>
        <taxon>Bacteria</taxon>
        <taxon>Pseudomonadati</taxon>
        <taxon>Bacteroidota</taxon>
        <taxon>Flavobacteriia</taxon>
        <taxon>Flavobacteriales</taxon>
        <taxon>Flavobacteriaceae</taxon>
        <taxon>Algibacter</taxon>
    </lineage>
</organism>
<name>A0A918RC96_9FLAO</name>
<dbReference type="EMBL" id="BMWZ01000012">
    <property type="protein sequence ID" value="GGZ93637.1"/>
    <property type="molecule type" value="Genomic_DNA"/>
</dbReference>
<evidence type="ECO:0000313" key="2">
    <source>
        <dbReference type="EMBL" id="GGZ93637.1"/>
    </source>
</evidence>
<proteinExistence type="predicted"/>
<dbReference type="AlphaFoldDB" id="A0A918RC96"/>
<evidence type="ECO:0000313" key="3">
    <source>
        <dbReference type="Proteomes" id="UP000636004"/>
    </source>
</evidence>
<reference evidence="2" key="2">
    <citation type="submission" date="2020-09" db="EMBL/GenBank/DDBJ databases">
        <authorList>
            <person name="Sun Q."/>
            <person name="Kim S."/>
        </authorList>
    </citation>
    <scope>NUCLEOTIDE SEQUENCE</scope>
    <source>
        <strain evidence="2">KCTC 12710</strain>
    </source>
</reference>
<dbReference type="Pfam" id="PF04321">
    <property type="entry name" value="RmlD_sub_bind"/>
    <property type="match status" value="1"/>
</dbReference>
<reference evidence="2" key="1">
    <citation type="journal article" date="2014" name="Int. J. Syst. Evol. Microbiol.">
        <title>Complete genome sequence of Corynebacterium casei LMG S-19264T (=DSM 44701T), isolated from a smear-ripened cheese.</title>
        <authorList>
            <consortium name="US DOE Joint Genome Institute (JGI-PGF)"/>
            <person name="Walter F."/>
            <person name="Albersmeier A."/>
            <person name="Kalinowski J."/>
            <person name="Ruckert C."/>
        </authorList>
    </citation>
    <scope>NUCLEOTIDE SEQUENCE</scope>
    <source>
        <strain evidence="2">KCTC 12710</strain>
    </source>
</reference>
<protein>
    <recommendedName>
        <fullName evidence="1">RmlD-like substrate binding domain-containing protein</fullName>
    </recommendedName>
</protein>
<dbReference type="Proteomes" id="UP000636004">
    <property type="component" value="Unassembled WGS sequence"/>
</dbReference>
<accession>A0A918RC96</accession>
<dbReference type="InterPro" id="IPR029903">
    <property type="entry name" value="RmlD-like-bd"/>
</dbReference>
<feature type="domain" description="RmlD-like substrate binding" evidence="1">
    <location>
        <begin position="3"/>
        <end position="71"/>
    </location>
</feature>